<dbReference type="InterPro" id="IPR023166">
    <property type="entry name" value="BaiN-like_dom_sf"/>
</dbReference>
<dbReference type="OrthoDB" id="9773233at2"/>
<feature type="domain" description="RsdA/BaiN/AoA(So)-like Rossmann fold-like" evidence="4">
    <location>
        <begin position="4"/>
        <end position="409"/>
    </location>
</feature>
<dbReference type="Gene3D" id="1.10.8.260">
    <property type="entry name" value="HI0933 insert domain-like"/>
    <property type="match status" value="1"/>
</dbReference>
<dbReference type="InterPro" id="IPR055178">
    <property type="entry name" value="RsdA/BaiN/AoA(So)-like_dom"/>
</dbReference>
<comment type="cofactor">
    <cofactor evidence="1">
        <name>FAD</name>
        <dbReference type="ChEBI" id="CHEBI:57692"/>
    </cofactor>
</comment>
<accession>A0A134AAW9</accession>
<protein>
    <submittedName>
        <fullName evidence="6">Flavoprotein family protein</fullName>
    </submittedName>
</protein>
<dbReference type="InterPro" id="IPR004792">
    <property type="entry name" value="BaiN-like"/>
</dbReference>
<evidence type="ECO:0000256" key="1">
    <source>
        <dbReference type="ARBA" id="ARBA00001974"/>
    </source>
</evidence>
<dbReference type="STRING" id="157687.HMPREF3180_01238"/>
<dbReference type="Proteomes" id="UP000070483">
    <property type="component" value="Unassembled WGS sequence"/>
</dbReference>
<dbReference type="NCBIfam" id="TIGR00275">
    <property type="entry name" value="aminoacetone oxidase family FAD-binding enzyme"/>
    <property type="match status" value="1"/>
</dbReference>
<evidence type="ECO:0000259" key="4">
    <source>
        <dbReference type="Pfam" id="PF03486"/>
    </source>
</evidence>
<reference evidence="7" key="1">
    <citation type="submission" date="2016-01" db="EMBL/GenBank/DDBJ databases">
        <authorList>
            <person name="Mitreva M."/>
            <person name="Pepin K.H."/>
            <person name="Mihindukulasuriya K.A."/>
            <person name="Fulton R."/>
            <person name="Fronick C."/>
            <person name="O'Laughlin M."/>
            <person name="Miner T."/>
            <person name="Herter B."/>
            <person name="Rosa B.A."/>
            <person name="Cordes M."/>
            <person name="Tomlinson C."/>
            <person name="Wollam A."/>
            <person name="Palsikar V.B."/>
            <person name="Mardis E.R."/>
            <person name="Wilson R.K."/>
        </authorList>
    </citation>
    <scope>NUCLEOTIDE SEQUENCE [LARGE SCALE GENOMIC DNA]</scope>
    <source>
        <strain evidence="7">KA00185</strain>
    </source>
</reference>
<dbReference type="AlphaFoldDB" id="A0A134AAW9"/>
<dbReference type="Gene3D" id="2.40.30.10">
    <property type="entry name" value="Translation factors"/>
    <property type="match status" value="1"/>
</dbReference>
<dbReference type="PANTHER" id="PTHR42887">
    <property type="entry name" value="OS12G0638800 PROTEIN"/>
    <property type="match status" value="1"/>
</dbReference>
<dbReference type="SUPFAM" id="SSF160996">
    <property type="entry name" value="HI0933 insert domain-like"/>
    <property type="match status" value="1"/>
</dbReference>
<name>A0A134AAW9_9FUSO</name>
<sequence>MKREIAIIGGGASGFLTAITAKKNGKDVVILERKDRVLKKVLTTGNGRCNLTNVNASNQNYFGIEKIKQPIEKILGSFTSQDAMRFFEDEVGIICNEENRGKVYPLSGQAASIVDGLRFYAQSLGIEIITDFYAMKIEKEMFDFKIISEDKRQITAKKVVLATGGKCYPELGSNGSGYELAKKFGHTVTKLTPVIVQLKAEKEKIRGLKGIKSDVEVTAFGENEDGEKIKICTYDGELLFTDFGISGNVVFNISYVFPIYKNVEFEIDFMPKFTYNEIFEVLKKRRKILKDFTMEQFFNGVVNKKLGQFLTKSAGIEKLSKSINDLTDNEIRKICTILKKYKIKIIDTNGFKVAQVTAGGIPLSEVNLENLESKKVKNLYFAGEILDVYGECGGFNLQWAWASGYFLGKNI</sequence>
<evidence type="ECO:0000256" key="3">
    <source>
        <dbReference type="ARBA" id="ARBA00022827"/>
    </source>
</evidence>
<keyword evidence="3" id="KW-0274">FAD</keyword>
<keyword evidence="2" id="KW-0285">Flavoprotein</keyword>
<dbReference type="PRINTS" id="PR00368">
    <property type="entry name" value="FADPNR"/>
</dbReference>
<dbReference type="PRINTS" id="PR00411">
    <property type="entry name" value="PNDRDTASEI"/>
</dbReference>
<evidence type="ECO:0000313" key="6">
    <source>
        <dbReference type="EMBL" id="KXB64859.1"/>
    </source>
</evidence>
<gene>
    <name evidence="6" type="ORF">HMPREF3180_01238</name>
</gene>
<evidence type="ECO:0000256" key="2">
    <source>
        <dbReference type="ARBA" id="ARBA00022630"/>
    </source>
</evidence>
<proteinExistence type="predicted"/>
<dbReference type="InterPro" id="IPR036188">
    <property type="entry name" value="FAD/NAD-bd_sf"/>
</dbReference>
<comment type="caution">
    <text evidence="6">The sequence shown here is derived from an EMBL/GenBank/DDBJ whole genome shotgun (WGS) entry which is preliminary data.</text>
</comment>
<evidence type="ECO:0000259" key="5">
    <source>
        <dbReference type="Pfam" id="PF22780"/>
    </source>
</evidence>
<dbReference type="PANTHER" id="PTHR42887:SF2">
    <property type="entry name" value="OS12G0638800 PROTEIN"/>
    <property type="match status" value="1"/>
</dbReference>
<dbReference type="RefSeq" id="WP_060917962.1">
    <property type="nucleotide sequence ID" value="NZ_KQ960076.1"/>
</dbReference>
<dbReference type="SUPFAM" id="SSF51905">
    <property type="entry name" value="FAD/NAD(P)-binding domain"/>
    <property type="match status" value="1"/>
</dbReference>
<dbReference type="PATRIC" id="fig|157687.3.peg.1233"/>
<dbReference type="Pfam" id="PF22780">
    <property type="entry name" value="HI0933_like_1st"/>
    <property type="match status" value="1"/>
</dbReference>
<evidence type="ECO:0000313" key="7">
    <source>
        <dbReference type="Proteomes" id="UP000070483"/>
    </source>
</evidence>
<organism evidence="6 7">
    <name type="scientific">Leptotrichia wadei</name>
    <dbReference type="NCBI Taxonomy" id="157687"/>
    <lineage>
        <taxon>Bacteria</taxon>
        <taxon>Fusobacteriati</taxon>
        <taxon>Fusobacteriota</taxon>
        <taxon>Fusobacteriia</taxon>
        <taxon>Fusobacteriales</taxon>
        <taxon>Leptotrichiaceae</taxon>
        <taxon>Leptotrichia</taxon>
    </lineage>
</organism>
<feature type="domain" description="RsdA/BaiN/AoA(So)-like insert" evidence="5">
    <location>
        <begin position="193"/>
        <end position="356"/>
    </location>
</feature>
<dbReference type="Pfam" id="PF03486">
    <property type="entry name" value="HI0933_like"/>
    <property type="match status" value="1"/>
</dbReference>
<keyword evidence="7" id="KW-1185">Reference proteome</keyword>
<dbReference type="InterPro" id="IPR057661">
    <property type="entry name" value="RsdA/BaiN/AoA(So)_Rossmann"/>
</dbReference>
<dbReference type="EMBL" id="LSDD01000094">
    <property type="protein sequence ID" value="KXB64859.1"/>
    <property type="molecule type" value="Genomic_DNA"/>
</dbReference>
<dbReference type="Gene3D" id="3.50.50.60">
    <property type="entry name" value="FAD/NAD(P)-binding domain"/>
    <property type="match status" value="1"/>
</dbReference>